<proteinExistence type="inferred from homology"/>
<dbReference type="PANTHER" id="PTHR44169">
    <property type="entry name" value="NADPH-DEPENDENT 1-ACYLDIHYDROXYACETONE PHOSPHATE REDUCTASE"/>
    <property type="match status" value="1"/>
</dbReference>
<dbReference type="GO" id="GO:0016491">
    <property type="term" value="F:oxidoreductase activity"/>
    <property type="evidence" value="ECO:0007669"/>
    <property type="project" value="UniProtKB-KW"/>
</dbReference>
<sequence length="274" mass="30340">MTKRVALVTGATSGIGYEASRMLADLGYRVYAAGRRVERLKPLADTGVTALQMDLTDSASIEKAVGRILQKEKRVDLLVNNAGYGSYGPVEQVSIDEVRRQFEVNLFGLARLTQLVLPAMRRTRRGRIVNTSSMAGRMVTYMGAWYHATKYALEASSDALRMEMRPFGIDVVLIEPGAIATNWGTIAADHLQKVTRKSAYQKAGFRAAAGLRRLYSSRHLTQPTTIAKAIVRASTVRYPRPRYLLGFGAKPLVALHALLPTRAWDYLMVHAKDL</sequence>
<evidence type="ECO:0000256" key="2">
    <source>
        <dbReference type="ARBA" id="ARBA00023002"/>
    </source>
</evidence>
<protein>
    <submittedName>
        <fullName evidence="4">Short chain dehydrogenase</fullName>
    </submittedName>
</protein>
<dbReference type="PANTHER" id="PTHR44169:SF6">
    <property type="entry name" value="NADPH-DEPENDENT 1-ACYLDIHYDROXYACETONE PHOSPHATE REDUCTASE"/>
    <property type="match status" value="1"/>
</dbReference>
<dbReference type="EMBL" id="JWMF01000007">
    <property type="protein sequence ID" value="KJY50205.1"/>
    <property type="molecule type" value="Genomic_DNA"/>
</dbReference>
<dbReference type="CDD" id="cd05374">
    <property type="entry name" value="17beta-HSD-like_SDR_c"/>
    <property type="match status" value="1"/>
</dbReference>
<dbReference type="PATRIC" id="fig|1684.5.peg.937"/>
<name>A0A0F4KUW4_9BIFI</name>
<dbReference type="InterPro" id="IPR002347">
    <property type="entry name" value="SDR_fam"/>
</dbReference>
<gene>
    <name evidence="4" type="ORF">JF70_08900</name>
</gene>
<reference evidence="4 5" key="1">
    <citation type="submission" date="2014-12" db="EMBL/GenBank/DDBJ databases">
        <title>Comparative genomics of the lactic acid bacteria isolated from the honey bee gut.</title>
        <authorList>
            <person name="Ellegaard K.M."/>
            <person name="Tamarit D."/>
            <person name="Javelind E."/>
            <person name="Olofsson T."/>
            <person name="Andersson S.G."/>
            <person name="Vasquez A."/>
        </authorList>
    </citation>
    <scope>NUCLEOTIDE SEQUENCE [LARGE SCALE GENOMIC DNA]</scope>
    <source>
        <strain evidence="4 5">Bin7</strain>
    </source>
</reference>
<dbReference type="AlphaFoldDB" id="A0A0F4KUW4"/>
<dbReference type="PRINTS" id="PR00080">
    <property type="entry name" value="SDRFAMILY"/>
</dbReference>
<accession>A0A0F4KUW4</accession>
<dbReference type="InterPro" id="IPR036291">
    <property type="entry name" value="NAD(P)-bd_dom_sf"/>
</dbReference>
<evidence type="ECO:0000313" key="4">
    <source>
        <dbReference type="EMBL" id="KJY50205.1"/>
    </source>
</evidence>
<dbReference type="Proteomes" id="UP000033567">
    <property type="component" value="Unassembled WGS sequence"/>
</dbReference>
<dbReference type="Pfam" id="PF00106">
    <property type="entry name" value="adh_short"/>
    <property type="match status" value="1"/>
</dbReference>
<keyword evidence="2" id="KW-0560">Oxidoreductase</keyword>
<organism evidence="4 5">
    <name type="scientific">Bifidobacterium mellis</name>
    <dbReference type="NCBI Taxonomy" id="1293823"/>
    <lineage>
        <taxon>Bacteria</taxon>
        <taxon>Bacillati</taxon>
        <taxon>Actinomycetota</taxon>
        <taxon>Actinomycetes</taxon>
        <taxon>Bifidobacteriales</taxon>
        <taxon>Bifidobacteriaceae</taxon>
        <taxon>Bifidobacterium</taxon>
    </lineage>
</organism>
<evidence type="ECO:0000313" key="5">
    <source>
        <dbReference type="Proteomes" id="UP000033567"/>
    </source>
</evidence>
<dbReference type="PRINTS" id="PR00081">
    <property type="entry name" value="GDHRDH"/>
</dbReference>
<dbReference type="RefSeq" id="WP_045936125.1">
    <property type="nucleotide sequence ID" value="NZ_KQ033885.1"/>
</dbReference>
<comment type="caution">
    <text evidence="4">The sequence shown here is derived from an EMBL/GenBank/DDBJ whole genome shotgun (WGS) entry which is preliminary data.</text>
</comment>
<dbReference type="SUPFAM" id="SSF51735">
    <property type="entry name" value="NAD(P)-binding Rossmann-fold domains"/>
    <property type="match status" value="1"/>
</dbReference>
<keyword evidence="5" id="KW-1185">Reference proteome</keyword>
<dbReference type="Gene3D" id="3.40.50.720">
    <property type="entry name" value="NAD(P)-binding Rossmann-like Domain"/>
    <property type="match status" value="1"/>
</dbReference>
<comment type="similarity">
    <text evidence="1 3">Belongs to the short-chain dehydrogenases/reductases (SDR) family.</text>
</comment>
<evidence type="ECO:0000256" key="1">
    <source>
        <dbReference type="ARBA" id="ARBA00006484"/>
    </source>
</evidence>
<dbReference type="NCBIfam" id="NF004826">
    <property type="entry name" value="PRK06182.1"/>
    <property type="match status" value="1"/>
</dbReference>
<evidence type="ECO:0000256" key="3">
    <source>
        <dbReference type="RuleBase" id="RU000363"/>
    </source>
</evidence>